<sequence>MHIIREAAEMVHITSGMIRNTFMILYITSEAKRNTPGDETKP</sequence>
<dbReference type="KEGG" id="tfo:BFO_0751"/>
<dbReference type="AlphaFoldDB" id="G8UND9"/>
<evidence type="ECO:0000313" key="1">
    <source>
        <dbReference type="EMBL" id="AEW21740.1"/>
    </source>
</evidence>
<keyword evidence="2" id="KW-1185">Reference proteome</keyword>
<dbReference type="STRING" id="203275.BFO_0751"/>
<reference evidence="2" key="1">
    <citation type="submission" date="2011-12" db="EMBL/GenBank/DDBJ databases">
        <title>Complete sequence of Tannerella forsythia ATCC 43037.</title>
        <authorList>
            <person name="Dewhirst F."/>
            <person name="Tanner A."/>
            <person name="Izard J."/>
            <person name="Brinkac L."/>
            <person name="Durkin A.S."/>
            <person name="Hostetler J."/>
            <person name="Shetty J."/>
            <person name="Torralba M."/>
            <person name="Gill S."/>
            <person name="Nelson K."/>
        </authorList>
    </citation>
    <scope>NUCLEOTIDE SEQUENCE [LARGE SCALE GENOMIC DNA]</scope>
    <source>
        <strain evidence="2">ATCC 43037 / JCM 10827 / CCUG 33226 / KCTC 5666 / FDC 338</strain>
    </source>
</reference>
<dbReference type="PATRIC" id="fig|203275.8.peg.668"/>
<protein>
    <submittedName>
        <fullName evidence="1">Uncharacterized protein</fullName>
    </submittedName>
</protein>
<name>G8UND9_TANFA</name>
<dbReference type="HOGENOM" id="CLU_3258994_0_0_10"/>
<dbReference type="EMBL" id="CP003191">
    <property type="protein sequence ID" value="AEW21740.1"/>
    <property type="molecule type" value="Genomic_DNA"/>
</dbReference>
<dbReference type="Proteomes" id="UP000005436">
    <property type="component" value="Chromosome"/>
</dbReference>
<evidence type="ECO:0000313" key="2">
    <source>
        <dbReference type="Proteomes" id="UP000005436"/>
    </source>
</evidence>
<gene>
    <name evidence="1" type="ordered locus">BFO_0751</name>
</gene>
<accession>G8UND9</accession>
<proteinExistence type="predicted"/>
<organism evidence="1 2">
    <name type="scientific">Tannerella forsythia (strain ATCC 43037 / JCM 10827 / CCUG 21028 A / KCTC 5666 / FDC 338)</name>
    <name type="common">Bacteroides forsythus</name>
    <dbReference type="NCBI Taxonomy" id="203275"/>
    <lineage>
        <taxon>Bacteria</taxon>
        <taxon>Pseudomonadati</taxon>
        <taxon>Bacteroidota</taxon>
        <taxon>Bacteroidia</taxon>
        <taxon>Bacteroidales</taxon>
        <taxon>Tannerellaceae</taxon>
        <taxon>Tannerella</taxon>
    </lineage>
</organism>